<sequence length="144" mass="17217">MPPNHLKTQRNVLTRNYKIIILPSSIFYPSKKKAQKIVLMRINKIMNFNYPQTPVFHLSKKKLRLMLNYLKTQRNVLTRNYKIIILPSSTFYPSKKKAQKIVLMRINKIMNFNYLQPPVFHLSKKKLRRGFICSEMERPTPHTT</sequence>
<name>A0A7R9P156_9NEOP</name>
<gene>
    <name evidence="1" type="ORF">TTEB3V08_LOCUS11507</name>
</gene>
<accession>A0A7R9P156</accession>
<dbReference type="EMBL" id="OE008668">
    <property type="protein sequence ID" value="CAD7463625.1"/>
    <property type="molecule type" value="Genomic_DNA"/>
</dbReference>
<protein>
    <submittedName>
        <fullName evidence="1">Uncharacterized protein</fullName>
    </submittedName>
</protein>
<reference evidence="1" key="1">
    <citation type="submission" date="2020-11" db="EMBL/GenBank/DDBJ databases">
        <authorList>
            <person name="Tran Van P."/>
        </authorList>
    </citation>
    <scope>NUCLEOTIDE SEQUENCE</scope>
</reference>
<evidence type="ECO:0000313" key="1">
    <source>
        <dbReference type="EMBL" id="CAD7463625.1"/>
    </source>
</evidence>
<dbReference type="AlphaFoldDB" id="A0A7R9P156"/>
<organism evidence="1">
    <name type="scientific">Timema tahoe</name>
    <dbReference type="NCBI Taxonomy" id="61484"/>
    <lineage>
        <taxon>Eukaryota</taxon>
        <taxon>Metazoa</taxon>
        <taxon>Ecdysozoa</taxon>
        <taxon>Arthropoda</taxon>
        <taxon>Hexapoda</taxon>
        <taxon>Insecta</taxon>
        <taxon>Pterygota</taxon>
        <taxon>Neoptera</taxon>
        <taxon>Polyneoptera</taxon>
        <taxon>Phasmatodea</taxon>
        <taxon>Timematodea</taxon>
        <taxon>Timematoidea</taxon>
        <taxon>Timematidae</taxon>
        <taxon>Timema</taxon>
    </lineage>
</organism>
<proteinExistence type="predicted"/>